<evidence type="ECO:0000256" key="1">
    <source>
        <dbReference type="SAM" id="MobiDB-lite"/>
    </source>
</evidence>
<feature type="compositionally biased region" description="Pro residues" evidence="1">
    <location>
        <begin position="230"/>
        <end position="241"/>
    </location>
</feature>
<protein>
    <submittedName>
        <fullName evidence="2">Uncharacterized protein</fullName>
    </submittedName>
</protein>
<name>K6VK35_9MICO</name>
<accession>K6VK35</accession>
<dbReference type="Proteomes" id="UP000008495">
    <property type="component" value="Unassembled WGS sequence"/>
</dbReference>
<sequence length="241" mass="27236">MQATPAPDLVRTPEGTAVRTGDGRWFRLNGEPAPEQITAQIHHLHDRRATWADCGPRHLHLHTPGHATHPLLDRIADTLRRHQIDITLGEPPTRPADALVVLDHDHTRRATRPLTAAHANTHIYREGDLWFVDPLHVAPDDPTASQVTRRRLAASQAPREQLTWWQQHDPGDDLDHLDESTTWRIVHRIVDILHAEWTGPGTRPAHRRTLWRHDHITGTTSTHPVLGFPEPAPLPPRAPST</sequence>
<reference evidence="2 3" key="1">
    <citation type="submission" date="2012-08" db="EMBL/GenBank/DDBJ databases">
        <title>Whole genome shotgun sequence of Austwickia chelonae NBRC 105200.</title>
        <authorList>
            <person name="Yoshida I."/>
            <person name="Hosoyama A."/>
            <person name="Tsuchikane K."/>
            <person name="Katsumata H."/>
            <person name="Ando Y."/>
            <person name="Ohji S."/>
            <person name="Hamada M."/>
            <person name="Tamura T."/>
            <person name="Yamazoe A."/>
            <person name="Yamazaki S."/>
            <person name="Fujita N."/>
        </authorList>
    </citation>
    <scope>NUCLEOTIDE SEQUENCE [LARGE SCALE GENOMIC DNA]</scope>
    <source>
        <strain evidence="2 3">NBRC 105200</strain>
    </source>
</reference>
<dbReference type="EMBL" id="BAGZ01000004">
    <property type="protein sequence ID" value="GAB77064.1"/>
    <property type="molecule type" value="Genomic_DNA"/>
</dbReference>
<keyword evidence="3" id="KW-1185">Reference proteome</keyword>
<dbReference type="RefSeq" id="WP_006501816.1">
    <property type="nucleotide sequence ID" value="NZ_BAGZ01000004.1"/>
</dbReference>
<comment type="caution">
    <text evidence="2">The sequence shown here is derived from an EMBL/GenBank/DDBJ whole genome shotgun (WGS) entry which is preliminary data.</text>
</comment>
<dbReference type="eggNOG" id="ENOG503317R">
    <property type="taxonomic scope" value="Bacteria"/>
</dbReference>
<evidence type="ECO:0000313" key="2">
    <source>
        <dbReference type="EMBL" id="GAB77064.1"/>
    </source>
</evidence>
<organism evidence="2 3">
    <name type="scientific">Austwickia chelonae NBRC 105200</name>
    <dbReference type="NCBI Taxonomy" id="1184607"/>
    <lineage>
        <taxon>Bacteria</taxon>
        <taxon>Bacillati</taxon>
        <taxon>Actinomycetota</taxon>
        <taxon>Actinomycetes</taxon>
        <taxon>Micrococcales</taxon>
        <taxon>Dermatophilaceae</taxon>
        <taxon>Austwickia</taxon>
    </lineage>
</organism>
<proteinExistence type="predicted"/>
<dbReference type="AlphaFoldDB" id="K6VK35"/>
<evidence type="ECO:0000313" key="3">
    <source>
        <dbReference type="Proteomes" id="UP000008495"/>
    </source>
</evidence>
<feature type="region of interest" description="Disordered" evidence="1">
    <location>
        <begin position="218"/>
        <end position="241"/>
    </location>
</feature>
<dbReference type="STRING" id="100225.SAMN05421595_2203"/>
<gene>
    <name evidence="2" type="ORF">AUCHE_04_01050</name>
</gene>